<accession>A0A9E8RYN8</accession>
<keyword evidence="5" id="KW-1185">Reference proteome</keyword>
<dbReference type="Proteomes" id="UP001164726">
    <property type="component" value="Chromosome"/>
</dbReference>
<dbReference type="RefSeq" id="WP_275421140.1">
    <property type="nucleotide sequence ID" value="NZ_CP106877.1"/>
</dbReference>
<keyword evidence="2" id="KW-0472">Membrane</keyword>
<evidence type="ECO:0000256" key="1">
    <source>
        <dbReference type="SAM" id="Coils"/>
    </source>
</evidence>
<feature type="transmembrane region" description="Helical" evidence="2">
    <location>
        <begin position="473"/>
        <end position="489"/>
    </location>
</feature>
<dbReference type="SUPFAM" id="SSF52540">
    <property type="entry name" value="P-loop containing nucleoside triphosphate hydrolases"/>
    <property type="match status" value="2"/>
</dbReference>
<dbReference type="Pfam" id="PF13514">
    <property type="entry name" value="AAA_27"/>
    <property type="match status" value="1"/>
</dbReference>
<feature type="coiled-coil region" evidence="1">
    <location>
        <begin position="180"/>
        <end position="234"/>
    </location>
</feature>
<feature type="coiled-coil region" evidence="1">
    <location>
        <begin position="274"/>
        <end position="398"/>
    </location>
</feature>
<dbReference type="PANTHER" id="PTHR41259">
    <property type="entry name" value="DOUBLE-STRAND BREAK REPAIR RAD50 ATPASE, PUTATIVE-RELATED"/>
    <property type="match status" value="1"/>
</dbReference>
<dbReference type="InterPro" id="IPR038734">
    <property type="entry name" value="YhaN_AAA"/>
</dbReference>
<protein>
    <submittedName>
        <fullName evidence="4">AAA family ATPase</fullName>
    </submittedName>
</protein>
<evidence type="ECO:0000256" key="2">
    <source>
        <dbReference type="SAM" id="Phobius"/>
    </source>
</evidence>
<evidence type="ECO:0000313" key="5">
    <source>
        <dbReference type="Proteomes" id="UP001164726"/>
    </source>
</evidence>
<keyword evidence="2" id="KW-0812">Transmembrane</keyword>
<dbReference type="EMBL" id="CP106877">
    <property type="protein sequence ID" value="WAA13006.1"/>
    <property type="molecule type" value="Genomic_DNA"/>
</dbReference>
<proteinExistence type="predicted"/>
<sequence>MKIKELTIYGYGKFELFSLKNLGSLQVIYGPNEAGKSTILSFIQSILFGFPLKNSQESRFEPKSHSKYGGQLVIELDDHQIARIERVKGRATGDVTVTLENGVIGGEELLKEILGGLDRHLFQGIYSFNIHGLQNVHKLKGENLNRFLFSTGTIGTDQLMELENTLEKEMEKRFKKAGTKPELNRKLNELKEIETQLKRSQEQIDHYDRLVTSRDEMEKKLYDLRMQLKQIDEQLIRMKEWNRMYPLLVEKQQLLQDLSKLKEVRFPKDGRRRFEQLELEKLSVEKRIASFTERKNQLNQEIKQLNIENAFIENEGKLNWLIEDLPNYQSLVDQKMKIEQDLEQLIDEEQQLASKLDLGCPVNEVERFDLSFAVKDTILDLMSRKEFLKKQRKELDQQDEIIRFKLKEKKRELNDLVKKKLPDEEITKLKRILENEGERQLLEKEKRWIINQLDELEHTPFQNVNGNFRMPKVIGIFLMMVFAITSLLFNYYEMAIAFFSSTIIMILFFFGMGKRESKGKSTSNLPLKNRLEQVENKLKEKTSYPFDPYQAKMLLEKDSDIEKRIELERMNVRLLEDQFEQITIANEKWEYDWNRIEKELKQIGDLFYLKPNISQQHLPESFDLLEKIKNIQMEKKRLTEQRRHLDEMLESREEQIEELKKQMSIQGTSYHERVLYLKQKMAAVKEQYRKRKELVDQKEELNKELNSLKEELRLIDEKEAQLFKEANSDSADSFLAMEEKAKRRAHYLEKIQLIEKQIEISGISVESLQPLSKPFTESAFLEMEEKKKELKSEIDRLEQQRASINYEILQIEQGGIYSDLLQKFHQAKYEFAEMAKAWSVYATAYYCLRQSMEKYKAEKLPKILQKASEYFRILTEGSYSTIHLDRKKDVLYVQRADGLIFSPDELSQATGEQLYVSIRFALAKTLNERKKYPLLIDDGFVHFDERRLKQMMLVLKDLAKEQQIFFFTCHKSLLSFFNQEAIIHLP</sequence>
<organism evidence="4 5">
    <name type="scientific">Fervidibacillus halotolerans</name>
    <dbReference type="NCBI Taxonomy" id="2980027"/>
    <lineage>
        <taxon>Bacteria</taxon>
        <taxon>Bacillati</taxon>
        <taxon>Bacillota</taxon>
        <taxon>Bacilli</taxon>
        <taxon>Bacillales</taxon>
        <taxon>Bacillaceae</taxon>
        <taxon>Fervidibacillus</taxon>
    </lineage>
</organism>
<dbReference type="Gene3D" id="3.40.50.300">
    <property type="entry name" value="P-loop containing nucleotide triphosphate hydrolases"/>
    <property type="match status" value="2"/>
</dbReference>
<feature type="transmembrane region" description="Helical" evidence="2">
    <location>
        <begin position="495"/>
        <end position="513"/>
    </location>
</feature>
<gene>
    <name evidence="4" type="ORF">OE105_02450</name>
</gene>
<dbReference type="KEGG" id="fhl:OE105_02450"/>
<keyword evidence="2" id="KW-1133">Transmembrane helix</keyword>
<keyword evidence="1" id="KW-0175">Coiled coil</keyword>
<dbReference type="PANTHER" id="PTHR41259:SF1">
    <property type="entry name" value="DOUBLE-STRAND BREAK REPAIR RAD50 ATPASE, PUTATIVE-RELATED"/>
    <property type="match status" value="1"/>
</dbReference>
<name>A0A9E8RYN8_9BACI</name>
<dbReference type="AlphaFoldDB" id="A0A9E8RYN8"/>
<feature type="domain" description="YhaN AAA" evidence="3">
    <location>
        <begin position="1"/>
        <end position="201"/>
    </location>
</feature>
<feature type="coiled-coil region" evidence="1">
    <location>
        <begin position="628"/>
        <end position="807"/>
    </location>
</feature>
<reference evidence="4" key="1">
    <citation type="submission" date="2022-09" db="EMBL/GenBank/DDBJ databases">
        <title>Complete Genomes of Fervidibacillus albus and Fervidibacillus halotolerans isolated from tidal flat sediments.</title>
        <authorList>
            <person name="Kwon K.K."/>
            <person name="Yang S.-H."/>
            <person name="Park M.J."/>
            <person name="Oh H.-M."/>
        </authorList>
    </citation>
    <scope>NUCLEOTIDE SEQUENCE</scope>
    <source>
        <strain evidence="4">MEBiC13594</strain>
    </source>
</reference>
<evidence type="ECO:0000313" key="4">
    <source>
        <dbReference type="EMBL" id="WAA13006.1"/>
    </source>
</evidence>
<dbReference type="InterPro" id="IPR027417">
    <property type="entry name" value="P-loop_NTPase"/>
</dbReference>
<evidence type="ECO:0000259" key="3">
    <source>
        <dbReference type="Pfam" id="PF13514"/>
    </source>
</evidence>